<keyword evidence="5" id="KW-1185">Reference proteome</keyword>
<comment type="caution">
    <text evidence="4">The sequence shown here is derived from an EMBL/GenBank/DDBJ whole genome shotgun (WGS) entry which is preliminary data.</text>
</comment>
<keyword evidence="1" id="KW-0862">Zinc</keyword>
<protein>
    <recommendedName>
        <fullName evidence="3">C2H2-type domain-containing protein</fullName>
    </recommendedName>
</protein>
<feature type="compositionally biased region" description="Basic and acidic residues" evidence="2">
    <location>
        <begin position="59"/>
        <end position="76"/>
    </location>
</feature>
<evidence type="ECO:0000313" key="5">
    <source>
        <dbReference type="Proteomes" id="UP000027456"/>
    </source>
</evidence>
<dbReference type="Gene3D" id="3.30.160.60">
    <property type="entry name" value="Classic Zinc Finger"/>
    <property type="match status" value="1"/>
</dbReference>
<feature type="compositionally biased region" description="Polar residues" evidence="2">
    <location>
        <begin position="77"/>
        <end position="99"/>
    </location>
</feature>
<dbReference type="PROSITE" id="PS50157">
    <property type="entry name" value="ZINC_FINGER_C2H2_2"/>
    <property type="match status" value="1"/>
</dbReference>
<evidence type="ECO:0000313" key="4">
    <source>
        <dbReference type="EMBL" id="KEP51248.1"/>
    </source>
</evidence>
<gene>
    <name evidence="4" type="ORF">V565_065110</name>
</gene>
<feature type="region of interest" description="Disordered" evidence="2">
    <location>
        <begin position="59"/>
        <end position="107"/>
    </location>
</feature>
<evidence type="ECO:0000259" key="3">
    <source>
        <dbReference type="PROSITE" id="PS50157"/>
    </source>
</evidence>
<keyword evidence="1" id="KW-0863">Zinc-finger</keyword>
<dbReference type="AlphaFoldDB" id="A0A074S322"/>
<dbReference type="HOGENOM" id="CLU_068111_0_0_1"/>
<dbReference type="GO" id="GO:0008270">
    <property type="term" value="F:zinc ion binding"/>
    <property type="evidence" value="ECO:0007669"/>
    <property type="project" value="UniProtKB-KW"/>
</dbReference>
<evidence type="ECO:0000256" key="1">
    <source>
        <dbReference type="PROSITE-ProRule" id="PRU00042"/>
    </source>
</evidence>
<reference evidence="4 5" key="1">
    <citation type="submission" date="2013-12" db="EMBL/GenBank/DDBJ databases">
        <authorList>
            <person name="Cubeta M."/>
            <person name="Pakala S."/>
            <person name="Fedorova N."/>
            <person name="Thomas E."/>
            <person name="Dean R."/>
            <person name="Jabaji S."/>
            <person name="Neate S."/>
            <person name="Toda T."/>
            <person name="Tavantzis S."/>
            <person name="Vilgalys R."/>
            <person name="Bharathan N."/>
            <person name="Pakala S."/>
            <person name="Losada L.S."/>
            <person name="Zafar N."/>
            <person name="Nierman W."/>
        </authorList>
    </citation>
    <scope>NUCLEOTIDE SEQUENCE [LARGE SCALE GENOMIC DNA]</scope>
    <source>
        <strain evidence="4 5">123E</strain>
    </source>
</reference>
<dbReference type="OrthoDB" id="3225826at2759"/>
<dbReference type="InterPro" id="IPR013087">
    <property type="entry name" value="Znf_C2H2_type"/>
</dbReference>
<dbReference type="Proteomes" id="UP000027456">
    <property type="component" value="Unassembled WGS sequence"/>
</dbReference>
<evidence type="ECO:0000256" key="2">
    <source>
        <dbReference type="SAM" id="MobiDB-lite"/>
    </source>
</evidence>
<feature type="domain" description="C2H2-type" evidence="3">
    <location>
        <begin position="290"/>
        <end position="319"/>
    </location>
</feature>
<proteinExistence type="predicted"/>
<organism evidence="4 5">
    <name type="scientific">Rhizoctonia solani 123E</name>
    <dbReference type="NCBI Taxonomy" id="1423351"/>
    <lineage>
        <taxon>Eukaryota</taxon>
        <taxon>Fungi</taxon>
        <taxon>Dikarya</taxon>
        <taxon>Basidiomycota</taxon>
        <taxon>Agaricomycotina</taxon>
        <taxon>Agaricomycetes</taxon>
        <taxon>Cantharellales</taxon>
        <taxon>Ceratobasidiaceae</taxon>
        <taxon>Rhizoctonia</taxon>
    </lineage>
</organism>
<keyword evidence="1" id="KW-0479">Metal-binding</keyword>
<feature type="region of interest" description="Disordered" evidence="2">
    <location>
        <begin position="223"/>
        <end position="245"/>
    </location>
</feature>
<sequence>MVAFITRRLVGSTDPEESYGDDNIGNLDNEYEVEPVEDWGEYGDHEVWVAARKMLENMPRRSHKEIEQQEVKRTSRDSSTLISQDVEQNEAKSSVSEANPPQAPEKGDQGFVLEQVHADILLKGRVYFLHYPSVYCYDENRIICSIGEGLRYHQVTTIVPNPPGLRAPFDIGGVTYCFGEEGALWYAMGEHWLLEVTFPALEPALSELVRYIEANNLHITADSIYTPPSSGPSQSTSSETGMQDTNMDAPEDGLRILSPSPDQEEIDGWMEHLKWRRAMQVKDGIRVSPIHCPVPACGKFQRRPQALRDHLYFHFNIKPHRCDYGCPIAFETEANKNRHLETCPMVPVWD</sequence>
<accession>A0A074S322</accession>
<feature type="region of interest" description="Disordered" evidence="2">
    <location>
        <begin position="9"/>
        <end position="28"/>
    </location>
</feature>
<dbReference type="EMBL" id="AZST01000183">
    <property type="protein sequence ID" value="KEP51248.1"/>
    <property type="molecule type" value="Genomic_DNA"/>
</dbReference>
<feature type="compositionally biased region" description="Low complexity" evidence="2">
    <location>
        <begin position="226"/>
        <end position="240"/>
    </location>
</feature>
<name>A0A074S322_9AGAM</name>